<keyword evidence="5" id="KW-0469">Meiosis</keyword>
<feature type="compositionally biased region" description="Basic and acidic residues" evidence="6">
    <location>
        <begin position="860"/>
        <end position="869"/>
    </location>
</feature>
<evidence type="ECO:0000256" key="2">
    <source>
        <dbReference type="ARBA" id="ARBA00022741"/>
    </source>
</evidence>
<evidence type="ECO:0000256" key="4">
    <source>
        <dbReference type="ARBA" id="ARBA00023125"/>
    </source>
</evidence>
<reference evidence="8 9" key="1">
    <citation type="journal article" date="2018" name="PLoS ONE">
        <title>The draft genome of Kipferlia bialata reveals reductive genome evolution in fornicate parasites.</title>
        <authorList>
            <person name="Tanifuji G."/>
            <person name="Takabayashi S."/>
            <person name="Kume K."/>
            <person name="Takagi M."/>
            <person name="Nakayama T."/>
            <person name="Kamikawa R."/>
            <person name="Inagaki Y."/>
            <person name="Hashimoto T."/>
        </authorList>
    </citation>
    <scope>NUCLEOTIDE SEQUENCE [LARGE SCALE GENOMIC DNA]</scope>
    <source>
        <strain evidence="8">NY0173</strain>
    </source>
</reference>
<dbReference type="EMBL" id="BDIP01000981">
    <property type="protein sequence ID" value="GIQ83262.1"/>
    <property type="molecule type" value="Genomic_DNA"/>
</dbReference>
<dbReference type="Gene3D" id="3.40.50.300">
    <property type="entry name" value="P-loop containing nucleotide triphosphate hydrolases"/>
    <property type="match status" value="1"/>
</dbReference>
<dbReference type="PROSITE" id="PS00486">
    <property type="entry name" value="DNA_MISMATCH_REPAIR_2"/>
    <property type="match status" value="1"/>
</dbReference>
<dbReference type="Proteomes" id="UP000265618">
    <property type="component" value="Unassembled WGS sequence"/>
</dbReference>
<dbReference type="SUPFAM" id="SSF52540">
    <property type="entry name" value="P-loop containing nucleoside triphosphate hydrolases"/>
    <property type="match status" value="1"/>
</dbReference>
<feature type="compositionally biased region" description="Polar residues" evidence="6">
    <location>
        <begin position="770"/>
        <end position="789"/>
    </location>
</feature>
<sequence length="894" mass="94591">MTEKIEVSFCYDTPNHFTAMATANRVDPTVVVVPSTSESLLTCAVAELELEPVALSPSSFHPSPLPASCPEPPAKGLSKAAASALSGLLSYLSGKGVSHTSVSMSATSAHCLVSRDCALALELVNGRGSLFQLLDHCRTAAGKSLLRASILGPSVDAGTIEDRLDALEEILSDMSLFTRLSDSVPSCAPPAVLLSRVQKGARGTPAAAGQALRALISLHHALRGCVTLSTILLGPGPSVLDDGMDRDTVGGTLSPGGTVPPEETVGAQTGGCRSRLLRTMGELLSEPCHAALEALDEVLEVAPTPEVSDYDPEPSGPNPTAKAEYIGSAVKRGVSGLLDVARATEGEALQDLQGLLARYRMEHNLPRLQLGRQRGRGWYLYLPCRSVQEGRRVGVGLPEIFTRVATHKRRVTFSSNELSSLSSTHEASQREVVSMAARVLGDTMQLVTVHSLAIRETFNALARLDLVLSLAHYCTLVHGPLTRPCVSAYDASATTPSSYPLAIKGARHPVLDRAGTVVDNDVFIGSDNRVVIVSGENLAGKTTYLRTVGQLVILAQMGCLVPAKYCAIPVRSCLVAAFNSDQPGEYSAFSTECRAANRALQSASQGSLVLVDELGRGTSPSEGSAICQAYIEHLVSTSSMALMVTHLPRVISLPLTLQVSSVCIKDKRVDQRGGGMGDMYGIKAAMYTGWPQDVIQDATAIRRTMTDGDRGSSLFRLGETLIALSRNRMVTGREGAGRGGIETGAGTGPQMMPSRVLDILKAYKKKNSKARPQQQGAVSHGQSGVSSTPQVPPTHSLYTTGADRERQRERDTSTSIRAVAPRPTPTHTNLQSVYNQRVGAGRVGRVTAGDSSVLAPAAKRPAEAEREAESGVPLPDKTKLAQLDALLDNDDVLL</sequence>
<accession>A0A9K3GHW1</accession>
<feature type="region of interest" description="Disordered" evidence="6">
    <location>
        <begin position="847"/>
        <end position="876"/>
    </location>
</feature>
<comment type="caution">
    <text evidence="8">The sequence shown here is derived from an EMBL/GenBank/DDBJ whole genome shotgun (WGS) entry which is preliminary data.</text>
</comment>
<dbReference type="AlphaFoldDB" id="A0A9K3GHW1"/>
<protein>
    <recommendedName>
        <fullName evidence="7">DNA mismatch repair proteins mutS family domain-containing protein</fullName>
    </recommendedName>
</protein>
<evidence type="ECO:0000313" key="9">
    <source>
        <dbReference type="Proteomes" id="UP000265618"/>
    </source>
</evidence>
<dbReference type="GO" id="GO:0140664">
    <property type="term" value="F:ATP-dependent DNA damage sensor activity"/>
    <property type="evidence" value="ECO:0007669"/>
    <property type="project" value="InterPro"/>
</dbReference>
<evidence type="ECO:0000256" key="1">
    <source>
        <dbReference type="ARBA" id="ARBA00006271"/>
    </source>
</evidence>
<dbReference type="SUPFAM" id="SSF48334">
    <property type="entry name" value="DNA repair protein MutS, domain III"/>
    <property type="match status" value="1"/>
</dbReference>
<dbReference type="InterPro" id="IPR036187">
    <property type="entry name" value="DNA_mismatch_repair_MutS_sf"/>
</dbReference>
<proteinExistence type="inferred from homology"/>
<dbReference type="GO" id="GO:0007131">
    <property type="term" value="P:reciprocal meiotic recombination"/>
    <property type="evidence" value="ECO:0007669"/>
    <property type="project" value="TreeGrafter"/>
</dbReference>
<gene>
    <name evidence="8" type="ORF">KIPB_004555</name>
</gene>
<evidence type="ECO:0000256" key="3">
    <source>
        <dbReference type="ARBA" id="ARBA00022840"/>
    </source>
</evidence>
<dbReference type="InterPro" id="IPR027417">
    <property type="entry name" value="P-loop_NTPase"/>
</dbReference>
<keyword evidence="4" id="KW-0238">DNA-binding</keyword>
<dbReference type="GO" id="GO:0005634">
    <property type="term" value="C:nucleus"/>
    <property type="evidence" value="ECO:0007669"/>
    <property type="project" value="TreeGrafter"/>
</dbReference>
<evidence type="ECO:0000256" key="6">
    <source>
        <dbReference type="SAM" id="MobiDB-lite"/>
    </source>
</evidence>
<dbReference type="InterPro" id="IPR045076">
    <property type="entry name" value="MutS"/>
</dbReference>
<keyword evidence="3" id="KW-0067">ATP-binding</keyword>
<dbReference type="SMART" id="SM00534">
    <property type="entry name" value="MUTSac"/>
    <property type="match status" value="1"/>
</dbReference>
<feature type="compositionally biased region" description="Gly residues" evidence="6">
    <location>
        <begin position="737"/>
        <end position="747"/>
    </location>
</feature>
<dbReference type="Pfam" id="PF00488">
    <property type="entry name" value="MutS_V"/>
    <property type="match status" value="1"/>
</dbReference>
<evidence type="ECO:0000313" key="8">
    <source>
        <dbReference type="EMBL" id="GIQ83262.1"/>
    </source>
</evidence>
<evidence type="ECO:0000259" key="7">
    <source>
        <dbReference type="PROSITE" id="PS00486"/>
    </source>
</evidence>
<feature type="domain" description="DNA mismatch repair proteins mutS family" evidence="7">
    <location>
        <begin position="607"/>
        <end position="623"/>
    </location>
</feature>
<dbReference type="InterPro" id="IPR007696">
    <property type="entry name" value="DNA_mismatch_repair_MutS_core"/>
</dbReference>
<name>A0A9K3GHW1_9EUKA</name>
<feature type="region of interest" description="Disordered" evidence="6">
    <location>
        <begin position="732"/>
        <end position="752"/>
    </location>
</feature>
<feature type="compositionally biased region" description="Basic and acidic residues" evidence="6">
    <location>
        <begin position="802"/>
        <end position="812"/>
    </location>
</feature>
<feature type="region of interest" description="Disordered" evidence="6">
    <location>
        <begin position="765"/>
        <end position="830"/>
    </location>
</feature>
<dbReference type="Pfam" id="PF05190">
    <property type="entry name" value="MutS_IV"/>
    <property type="match status" value="1"/>
</dbReference>
<keyword evidence="9" id="KW-1185">Reference proteome</keyword>
<dbReference type="PANTHER" id="PTHR11361">
    <property type="entry name" value="DNA MISMATCH REPAIR PROTEIN MUTS FAMILY MEMBER"/>
    <property type="match status" value="1"/>
</dbReference>
<dbReference type="Pfam" id="PF05192">
    <property type="entry name" value="MutS_III"/>
    <property type="match status" value="1"/>
</dbReference>
<organism evidence="8 9">
    <name type="scientific">Kipferlia bialata</name>
    <dbReference type="NCBI Taxonomy" id="797122"/>
    <lineage>
        <taxon>Eukaryota</taxon>
        <taxon>Metamonada</taxon>
        <taxon>Carpediemonas-like organisms</taxon>
        <taxon>Kipferlia</taxon>
    </lineage>
</organism>
<keyword evidence="2" id="KW-0547">Nucleotide-binding</keyword>
<dbReference type="InterPro" id="IPR000432">
    <property type="entry name" value="DNA_mismatch_repair_MutS_C"/>
</dbReference>
<dbReference type="GO" id="GO:0006298">
    <property type="term" value="P:mismatch repair"/>
    <property type="evidence" value="ECO:0007669"/>
    <property type="project" value="InterPro"/>
</dbReference>
<dbReference type="PANTHER" id="PTHR11361:SF21">
    <property type="entry name" value="MUTS PROTEIN HOMOLOG 4"/>
    <property type="match status" value="1"/>
</dbReference>
<dbReference type="GO" id="GO:0030983">
    <property type="term" value="F:mismatched DNA binding"/>
    <property type="evidence" value="ECO:0007669"/>
    <property type="project" value="InterPro"/>
</dbReference>
<dbReference type="SMART" id="SM00533">
    <property type="entry name" value="MUTSd"/>
    <property type="match status" value="1"/>
</dbReference>
<evidence type="ECO:0000256" key="5">
    <source>
        <dbReference type="ARBA" id="ARBA00023254"/>
    </source>
</evidence>
<dbReference type="GO" id="GO:0005524">
    <property type="term" value="F:ATP binding"/>
    <property type="evidence" value="ECO:0007669"/>
    <property type="project" value="UniProtKB-KW"/>
</dbReference>
<dbReference type="Gene3D" id="1.10.1420.10">
    <property type="match status" value="2"/>
</dbReference>
<dbReference type="InterPro" id="IPR007861">
    <property type="entry name" value="DNA_mismatch_repair_MutS_clamp"/>
</dbReference>
<comment type="similarity">
    <text evidence="1">Belongs to the DNA mismatch repair MutS family.</text>
</comment>
<dbReference type="OrthoDB" id="295033at2759"/>